<feature type="compositionally biased region" description="Polar residues" evidence="1">
    <location>
        <begin position="41"/>
        <end position="56"/>
    </location>
</feature>
<dbReference type="EMBL" id="JADOXO010000169">
    <property type="protein sequence ID" value="KAF9810530.1"/>
    <property type="molecule type" value="Genomic_DNA"/>
</dbReference>
<feature type="compositionally biased region" description="Low complexity" evidence="1">
    <location>
        <begin position="825"/>
        <end position="845"/>
    </location>
</feature>
<feature type="compositionally biased region" description="Low complexity" evidence="1">
    <location>
        <begin position="445"/>
        <end position="458"/>
    </location>
</feature>
<protein>
    <submittedName>
        <fullName evidence="2">Uncharacterized protein</fullName>
    </submittedName>
</protein>
<feature type="region of interest" description="Disordered" evidence="1">
    <location>
        <begin position="818"/>
        <end position="845"/>
    </location>
</feature>
<feature type="compositionally biased region" description="Low complexity" evidence="1">
    <location>
        <begin position="68"/>
        <end position="85"/>
    </location>
</feature>
<name>A0A8H7U0B3_9APHY</name>
<feature type="region of interest" description="Disordered" evidence="1">
    <location>
        <begin position="389"/>
        <end position="409"/>
    </location>
</feature>
<feature type="region of interest" description="Disordered" evidence="1">
    <location>
        <begin position="1"/>
        <end position="114"/>
    </location>
</feature>
<comment type="caution">
    <text evidence="2">The sequence shown here is derived from an EMBL/GenBank/DDBJ whole genome shotgun (WGS) entry which is preliminary data.</text>
</comment>
<sequence length="1001" mass="109047">MSGPTTAQDTASSTAADDPTASLRAAALMTLKSKRRKQGTLPDTLSRSAAVPSQSFELDYGQDEPAGASSTASSDTTAPSVSVTVKTEPKDEDDAQAREEGEISDSEPPATPVVQSKLGLLADVKPPIKESNKMYAPLKLPPIRTGTAISPKAPELASSVVSTSSMSMQLSWDTYPFVIDANHVRPGLAMTQEQYDTAKDIVLDLLGWGVPPEYLVDCGLSREIVYYVFVELNLRLPQNLDTTGIPRYEPPPSMPSTIMSTSAQRLDTVSVYAQQDESAPRSDQIPNHSSTKATEVAPQSLSAAATPFVPGNAPTPNLLDMEQQRRQELLARKAVLASRKARQQALVSSSASTSSTATPAMPAPAEPQDVKMDVDPIPTKTVEDFLKTIGPSTETSKAPSPLSRLSSFDDMDVDEPIPGLSASSSFTSQPAISFVRTVPVSSDARAPSAAASDSSPPRELVRSPSQITPPNESDMDVDVVPGLSTEQAKASTNVAPSRRGTKRPVAADFVDMEPASSRTQSANGFASYNSPYHQAPVRRKTTVFAGLGGQRRCVIHLSDSEDEEMGEVDVKSNPYRPDSVRIERPSSRSIPLHPTAATRRVSPGGTHSGRLSPAALQAKEEEIRKMREMIAQRERERELKKLSALKFDIRARGPRPRHRGTSPGPMRYLFRPSRWRMMILRHRLLLRICDLLQPVPMGLLKINNTQLFLQRRMMYSRMLSNTLPRATKASGYFIPITVKVFFFSAIAVNGTSHQATLPRDKQSKVGVISTHAETSAQASVCQDDNQDRGRNTEYPPEFAAYSSPLDWFPMLRLRRQQQSLSNGGPSSMPTHEHTTSTPSSASTSTPIDLRTLRLAHMKFWLADPLKQIYEEVAQYLCAHAIASAGPQHNANDIKKALEDARRRNPANSFDGRVSEALISLGLGIPPWPASALRHCSLHSGEFATTVALDGPLSKGVAVDVFGMVVGPCVTRFREMLDVTIEQTMKGIQRFSQTSTRVVHRW</sequence>
<feature type="region of interest" description="Disordered" evidence="1">
    <location>
        <begin position="345"/>
        <end position="371"/>
    </location>
</feature>
<reference evidence="2" key="1">
    <citation type="submission" date="2020-11" db="EMBL/GenBank/DDBJ databases">
        <authorList>
            <person name="Koelle M."/>
            <person name="Horta M.A.C."/>
            <person name="Nowrousian M."/>
            <person name="Ohm R.A."/>
            <person name="Benz P."/>
            <person name="Pilgard A."/>
        </authorList>
    </citation>
    <scope>NUCLEOTIDE SEQUENCE</scope>
    <source>
        <strain evidence="2">FPRL280</strain>
    </source>
</reference>
<evidence type="ECO:0000313" key="2">
    <source>
        <dbReference type="EMBL" id="KAF9810530.1"/>
    </source>
</evidence>
<feature type="compositionally biased region" description="Polar residues" evidence="1">
    <location>
        <begin position="284"/>
        <end position="300"/>
    </location>
</feature>
<organism evidence="2 3">
    <name type="scientific">Rhodonia placenta</name>
    <dbReference type="NCBI Taxonomy" id="104341"/>
    <lineage>
        <taxon>Eukaryota</taxon>
        <taxon>Fungi</taxon>
        <taxon>Dikarya</taxon>
        <taxon>Basidiomycota</taxon>
        <taxon>Agaricomycotina</taxon>
        <taxon>Agaricomycetes</taxon>
        <taxon>Polyporales</taxon>
        <taxon>Adustoporiaceae</taxon>
        <taxon>Rhodonia</taxon>
    </lineage>
</organism>
<feature type="region of interest" description="Disordered" evidence="1">
    <location>
        <begin position="561"/>
        <end position="591"/>
    </location>
</feature>
<reference evidence="2" key="2">
    <citation type="journal article" name="Front. Microbiol.">
        <title>Degradative Capacity of Two Strains of Rhodonia placenta: From Phenotype to Genotype.</title>
        <authorList>
            <person name="Kolle M."/>
            <person name="Horta M.A.C."/>
            <person name="Nowrousian M."/>
            <person name="Ohm R.A."/>
            <person name="Benz J.P."/>
            <person name="Pilgard A."/>
        </authorList>
    </citation>
    <scope>NUCLEOTIDE SEQUENCE</scope>
    <source>
        <strain evidence="2">FPRL280</strain>
    </source>
</reference>
<evidence type="ECO:0000256" key="1">
    <source>
        <dbReference type="SAM" id="MobiDB-lite"/>
    </source>
</evidence>
<dbReference type="Proteomes" id="UP000639403">
    <property type="component" value="Unassembled WGS sequence"/>
</dbReference>
<feature type="compositionally biased region" description="Low complexity" evidence="1">
    <location>
        <begin position="348"/>
        <end position="360"/>
    </location>
</feature>
<feature type="region of interest" description="Disordered" evidence="1">
    <location>
        <begin position="445"/>
        <end position="478"/>
    </location>
</feature>
<feature type="compositionally biased region" description="Low complexity" evidence="1">
    <location>
        <begin position="1"/>
        <end position="22"/>
    </location>
</feature>
<accession>A0A8H7U0B3</accession>
<evidence type="ECO:0000313" key="3">
    <source>
        <dbReference type="Proteomes" id="UP000639403"/>
    </source>
</evidence>
<feature type="region of interest" description="Disordered" evidence="1">
    <location>
        <begin position="274"/>
        <end position="300"/>
    </location>
</feature>
<feature type="region of interest" description="Disordered" evidence="1">
    <location>
        <begin position="776"/>
        <end position="797"/>
    </location>
</feature>
<proteinExistence type="predicted"/>
<gene>
    <name evidence="2" type="ORF">IEO21_06853</name>
</gene>
<dbReference type="AlphaFoldDB" id="A0A8H7U0B3"/>
<feature type="compositionally biased region" description="Polar residues" evidence="1">
    <location>
        <begin position="390"/>
        <end position="406"/>
    </location>
</feature>